<accession>A0A9P9WN16</accession>
<evidence type="ECO:0000259" key="3">
    <source>
        <dbReference type="Pfam" id="PF13622"/>
    </source>
</evidence>
<evidence type="ECO:0000313" key="5">
    <source>
        <dbReference type="EMBL" id="KAI1870957.1"/>
    </source>
</evidence>
<dbReference type="GO" id="GO:0005782">
    <property type="term" value="C:peroxisomal matrix"/>
    <property type="evidence" value="ECO:0007669"/>
    <property type="project" value="UniProtKB-SubCell"/>
</dbReference>
<dbReference type="GO" id="GO:0006637">
    <property type="term" value="P:acyl-CoA metabolic process"/>
    <property type="evidence" value="ECO:0007669"/>
    <property type="project" value="InterPro"/>
</dbReference>
<name>A0A9P9WN16_9PEZI</name>
<dbReference type="Pfam" id="PF13622">
    <property type="entry name" value="4HBT_3"/>
    <property type="match status" value="1"/>
</dbReference>
<reference evidence="5" key="1">
    <citation type="submission" date="2021-03" db="EMBL/GenBank/DDBJ databases">
        <title>Revisited historic fungal species revealed as producer of novel bioactive compounds through whole genome sequencing and comparative genomics.</title>
        <authorList>
            <person name="Vignolle G.A."/>
            <person name="Hochenegger N."/>
            <person name="Mach R.L."/>
            <person name="Mach-Aigner A.R."/>
            <person name="Javad Rahimi M."/>
            <person name="Salim K.A."/>
            <person name="Chan C.M."/>
            <person name="Lim L.B.L."/>
            <person name="Cai F."/>
            <person name="Druzhinina I.S."/>
            <person name="U'Ren J.M."/>
            <person name="Derntl C."/>
        </authorList>
    </citation>
    <scope>NUCLEOTIDE SEQUENCE</scope>
    <source>
        <strain evidence="5">TUCIM 5799</strain>
    </source>
</reference>
<dbReference type="InterPro" id="IPR003703">
    <property type="entry name" value="Acyl_CoA_thio"/>
</dbReference>
<gene>
    <name evidence="5" type="ORF">JX265_005997</name>
</gene>
<dbReference type="PANTHER" id="PTHR11066">
    <property type="entry name" value="ACYL-COA THIOESTERASE"/>
    <property type="match status" value="1"/>
</dbReference>
<evidence type="ECO:0000256" key="1">
    <source>
        <dbReference type="ARBA" id="ARBA00006538"/>
    </source>
</evidence>
<dbReference type="InterPro" id="IPR049449">
    <property type="entry name" value="TesB_ACOT8-like_N"/>
</dbReference>
<dbReference type="CDD" id="cd03444">
    <property type="entry name" value="Thioesterase_II_repeat1"/>
    <property type="match status" value="1"/>
</dbReference>
<dbReference type="InterPro" id="IPR042171">
    <property type="entry name" value="Acyl-CoA_hotdog"/>
</dbReference>
<sequence length="312" mass="33767">MRAQPAIIQRHVAVQHLPDVGTDVYVNEQPLTAQPSGRAVFGGLLIAQAISAASATVAPDLHVYSSHSTFLRPVTATARERVVYQVDRTADGQSYATRLVRAAQGDSGSCVYIATISFQSSKVPVANALDYGPPMPDLEGLGPLEIPEDLNRIMLAAASSPGSPLQPVSSEVEASDRRPFGFVLANKPGDCRVRSFVRSQQPLNVKSVSVHQAALAYMSDEILLGMAIYANPDIVGDATQNVTMGATLNHMIHFHDSTARVDDWLVIERTTSWGGNGRVLLHENTWDLKTGRLVMTCIQEALIRLKDEDSKL</sequence>
<comment type="caution">
    <text evidence="5">The sequence shown here is derived from an EMBL/GenBank/DDBJ whole genome shotgun (WGS) entry which is preliminary data.</text>
</comment>
<dbReference type="Gene3D" id="2.40.160.210">
    <property type="entry name" value="Acyl-CoA thioesterase, double hotdog domain"/>
    <property type="match status" value="1"/>
</dbReference>
<evidence type="ECO:0000313" key="6">
    <source>
        <dbReference type="Proteomes" id="UP000829685"/>
    </source>
</evidence>
<evidence type="ECO:0008006" key="7">
    <source>
        <dbReference type="Google" id="ProtNLM"/>
    </source>
</evidence>
<keyword evidence="2" id="KW-0378">Hydrolase</keyword>
<dbReference type="InterPro" id="IPR029069">
    <property type="entry name" value="HotDog_dom_sf"/>
</dbReference>
<protein>
    <recommendedName>
        <fullName evidence="7">Acyl-CoA thioesterase</fullName>
    </recommendedName>
</protein>
<feature type="domain" description="Acyl-CoA thioesterase-like C-terminal" evidence="4">
    <location>
        <begin position="163"/>
        <end position="303"/>
    </location>
</feature>
<feature type="domain" description="Acyl-CoA thioesterase-like N-terminal HotDog" evidence="3">
    <location>
        <begin position="35"/>
        <end position="119"/>
    </location>
</feature>
<keyword evidence="6" id="KW-1185">Reference proteome</keyword>
<comment type="similarity">
    <text evidence="1">Belongs to the C/M/P thioester hydrolase family.</text>
</comment>
<dbReference type="GO" id="GO:0009062">
    <property type="term" value="P:fatty acid catabolic process"/>
    <property type="evidence" value="ECO:0007669"/>
    <property type="project" value="TreeGrafter"/>
</dbReference>
<dbReference type="Pfam" id="PF20789">
    <property type="entry name" value="4HBT_3C"/>
    <property type="match status" value="1"/>
</dbReference>
<organism evidence="5 6">
    <name type="scientific">Neoarthrinium moseri</name>
    <dbReference type="NCBI Taxonomy" id="1658444"/>
    <lineage>
        <taxon>Eukaryota</taxon>
        <taxon>Fungi</taxon>
        <taxon>Dikarya</taxon>
        <taxon>Ascomycota</taxon>
        <taxon>Pezizomycotina</taxon>
        <taxon>Sordariomycetes</taxon>
        <taxon>Xylariomycetidae</taxon>
        <taxon>Amphisphaeriales</taxon>
        <taxon>Apiosporaceae</taxon>
        <taxon>Neoarthrinium</taxon>
    </lineage>
</organism>
<dbReference type="SUPFAM" id="SSF54637">
    <property type="entry name" value="Thioesterase/thiol ester dehydrase-isomerase"/>
    <property type="match status" value="2"/>
</dbReference>
<dbReference type="OrthoDB" id="68328at2759"/>
<dbReference type="Proteomes" id="UP000829685">
    <property type="component" value="Unassembled WGS sequence"/>
</dbReference>
<dbReference type="CDD" id="cd03445">
    <property type="entry name" value="Thioesterase_II_repeat2"/>
    <property type="match status" value="1"/>
</dbReference>
<evidence type="ECO:0000256" key="2">
    <source>
        <dbReference type="ARBA" id="ARBA00022801"/>
    </source>
</evidence>
<dbReference type="GO" id="GO:0047617">
    <property type="term" value="F:fatty acyl-CoA hydrolase activity"/>
    <property type="evidence" value="ECO:0007669"/>
    <property type="project" value="InterPro"/>
</dbReference>
<dbReference type="PANTHER" id="PTHR11066:SF34">
    <property type="entry name" value="ACYL-COENZYME A THIOESTERASE 8"/>
    <property type="match status" value="1"/>
</dbReference>
<dbReference type="AlphaFoldDB" id="A0A9P9WN16"/>
<dbReference type="InterPro" id="IPR049450">
    <property type="entry name" value="ACOT8-like_C"/>
</dbReference>
<dbReference type="EMBL" id="JAFIMR010000013">
    <property type="protein sequence ID" value="KAI1870957.1"/>
    <property type="molecule type" value="Genomic_DNA"/>
</dbReference>
<evidence type="ECO:0000259" key="4">
    <source>
        <dbReference type="Pfam" id="PF20789"/>
    </source>
</evidence>
<proteinExistence type="inferred from homology"/>